<name>A0A3Q2YZ01_HIPCM</name>
<dbReference type="Ensembl" id="ENSHCOT00000017583.1">
    <property type="protein sequence ID" value="ENSHCOP00000024420.1"/>
    <property type="gene ID" value="ENSHCOG00000013735.1"/>
</dbReference>
<protein>
    <submittedName>
        <fullName evidence="1">Uncharacterized protein</fullName>
    </submittedName>
</protein>
<keyword evidence="2" id="KW-1185">Reference proteome</keyword>
<evidence type="ECO:0000313" key="1">
    <source>
        <dbReference type="Ensembl" id="ENSHCOP00000024420.1"/>
    </source>
</evidence>
<reference evidence="1" key="1">
    <citation type="submission" date="2025-08" db="UniProtKB">
        <authorList>
            <consortium name="Ensembl"/>
        </authorList>
    </citation>
    <scope>IDENTIFICATION</scope>
</reference>
<organism evidence="1 2">
    <name type="scientific">Hippocampus comes</name>
    <name type="common">Tiger tail seahorse</name>
    <dbReference type="NCBI Taxonomy" id="109280"/>
    <lineage>
        <taxon>Eukaryota</taxon>
        <taxon>Metazoa</taxon>
        <taxon>Chordata</taxon>
        <taxon>Craniata</taxon>
        <taxon>Vertebrata</taxon>
        <taxon>Euteleostomi</taxon>
        <taxon>Actinopterygii</taxon>
        <taxon>Neopterygii</taxon>
        <taxon>Teleostei</taxon>
        <taxon>Neoteleostei</taxon>
        <taxon>Acanthomorphata</taxon>
        <taxon>Syngnathiaria</taxon>
        <taxon>Syngnathiformes</taxon>
        <taxon>Syngnathoidei</taxon>
        <taxon>Syngnathidae</taxon>
        <taxon>Hippocampus</taxon>
    </lineage>
</organism>
<evidence type="ECO:0000313" key="2">
    <source>
        <dbReference type="Proteomes" id="UP000264820"/>
    </source>
</evidence>
<proteinExistence type="predicted"/>
<reference evidence="1" key="2">
    <citation type="submission" date="2025-09" db="UniProtKB">
        <authorList>
            <consortium name="Ensembl"/>
        </authorList>
    </citation>
    <scope>IDENTIFICATION</scope>
</reference>
<dbReference type="AlphaFoldDB" id="A0A3Q2YZ01"/>
<sequence>MSAAKGNAGGCFSDASRPRMWSPLVERGVSGCLVFEAARATFGGQRGATLIAIHDSGILLKMLFGDLYIGQKQLLYSTMSVDMEKGNLFLRIQFSCI</sequence>
<dbReference type="Proteomes" id="UP000264820">
    <property type="component" value="Unplaced"/>
</dbReference>
<accession>A0A3Q2YZ01</accession>